<dbReference type="Gramene" id="OPUNC09G07620.1">
    <property type="protein sequence ID" value="OPUNC09G07620.1"/>
    <property type="gene ID" value="OPUNC09G07620"/>
</dbReference>
<evidence type="ECO:0000256" key="1">
    <source>
        <dbReference type="SAM" id="MobiDB-lite"/>
    </source>
</evidence>
<keyword evidence="4" id="KW-1185">Reference proteome</keyword>
<dbReference type="EnsemblPlants" id="OPUNC09G07620.1">
    <property type="protein sequence ID" value="OPUNC09G07620.1"/>
    <property type="gene ID" value="OPUNC09G07620"/>
</dbReference>
<dbReference type="Pfam" id="PF03478">
    <property type="entry name" value="Beta-prop_KIB1-4"/>
    <property type="match status" value="1"/>
</dbReference>
<proteinExistence type="predicted"/>
<reference evidence="3" key="1">
    <citation type="submission" date="2015-04" db="UniProtKB">
        <authorList>
            <consortium name="EnsemblPlants"/>
        </authorList>
    </citation>
    <scope>IDENTIFICATION</scope>
</reference>
<sequence>MQIGIKENKDSTSLDPKLAPMLWFHYYNYDMSLEESDDEDNEESSDDDDVSDEDEFSEISVEDESTEETDDDGINEAKEVNDTLLLYSISSKQLVAHSKLDDLKDHFYWITLQVEIDVHMLDITKRAWVKVDTLGDRAFIVNTIENFGASVNAKEIYLQGSCIYFFMRRDKGLYVHNMERGTTTALNPGADVNVAAQILMPAF</sequence>
<reference evidence="3" key="2">
    <citation type="submission" date="2018-05" db="EMBL/GenBank/DDBJ databases">
        <title>OpunRS2 (Oryza punctata Reference Sequence Version 2).</title>
        <authorList>
            <person name="Zhang J."/>
            <person name="Kudrna D."/>
            <person name="Lee S."/>
            <person name="Talag J."/>
            <person name="Welchert J."/>
            <person name="Wing R.A."/>
        </authorList>
    </citation>
    <scope>NUCLEOTIDE SEQUENCE [LARGE SCALE GENOMIC DNA]</scope>
</reference>
<evidence type="ECO:0000313" key="3">
    <source>
        <dbReference type="EnsemblPlants" id="OPUNC09G07620.1"/>
    </source>
</evidence>
<dbReference type="HOGENOM" id="CLU_032864_4_0_1"/>
<feature type="region of interest" description="Disordered" evidence="1">
    <location>
        <begin position="34"/>
        <end position="75"/>
    </location>
</feature>
<evidence type="ECO:0000259" key="2">
    <source>
        <dbReference type="Pfam" id="PF03478"/>
    </source>
</evidence>
<feature type="domain" description="KIB1-4 beta-propeller" evidence="2">
    <location>
        <begin position="111"/>
        <end position="172"/>
    </location>
</feature>
<dbReference type="AlphaFoldDB" id="A0A0E0M0T5"/>
<organism evidence="3">
    <name type="scientific">Oryza punctata</name>
    <name type="common">Red rice</name>
    <dbReference type="NCBI Taxonomy" id="4537"/>
    <lineage>
        <taxon>Eukaryota</taxon>
        <taxon>Viridiplantae</taxon>
        <taxon>Streptophyta</taxon>
        <taxon>Embryophyta</taxon>
        <taxon>Tracheophyta</taxon>
        <taxon>Spermatophyta</taxon>
        <taxon>Magnoliopsida</taxon>
        <taxon>Liliopsida</taxon>
        <taxon>Poales</taxon>
        <taxon>Poaceae</taxon>
        <taxon>BOP clade</taxon>
        <taxon>Oryzoideae</taxon>
        <taxon>Oryzeae</taxon>
        <taxon>Oryzinae</taxon>
        <taxon>Oryza</taxon>
    </lineage>
</organism>
<protein>
    <recommendedName>
        <fullName evidence="2">KIB1-4 beta-propeller domain-containing protein</fullName>
    </recommendedName>
</protein>
<name>A0A0E0M0T5_ORYPU</name>
<evidence type="ECO:0000313" key="4">
    <source>
        <dbReference type="Proteomes" id="UP000026962"/>
    </source>
</evidence>
<dbReference type="Proteomes" id="UP000026962">
    <property type="component" value="Chromosome 9"/>
</dbReference>
<dbReference type="InterPro" id="IPR005174">
    <property type="entry name" value="KIB1-4_b-propeller"/>
</dbReference>
<feature type="compositionally biased region" description="Acidic residues" evidence="1">
    <location>
        <begin position="34"/>
        <end position="74"/>
    </location>
</feature>
<accession>A0A0E0M0T5</accession>